<dbReference type="EMBL" id="QGNW01001507">
    <property type="protein sequence ID" value="RVW38420.1"/>
    <property type="molecule type" value="Genomic_DNA"/>
</dbReference>
<name>A0A438DSL2_VITVI</name>
<dbReference type="SUPFAM" id="SSF54928">
    <property type="entry name" value="RNA-binding domain, RBD"/>
    <property type="match status" value="1"/>
</dbReference>
<dbReference type="InterPro" id="IPR000504">
    <property type="entry name" value="RRM_dom"/>
</dbReference>
<proteinExistence type="predicted"/>
<gene>
    <name evidence="3" type="primary">BPA1_12</name>
    <name evidence="3" type="ORF">CK203_090286</name>
</gene>
<keyword evidence="1" id="KW-0694">RNA-binding</keyword>
<dbReference type="Proteomes" id="UP000288805">
    <property type="component" value="Unassembled WGS sequence"/>
</dbReference>
<evidence type="ECO:0000259" key="2">
    <source>
        <dbReference type="PROSITE" id="PS50102"/>
    </source>
</evidence>
<dbReference type="Gene3D" id="3.30.70.330">
    <property type="match status" value="1"/>
</dbReference>
<dbReference type="PANTHER" id="PTHR32343:SF9">
    <property type="entry name" value="RRM-CONTAINING PROTEIN-RELATED"/>
    <property type="match status" value="1"/>
</dbReference>
<evidence type="ECO:0000256" key="1">
    <source>
        <dbReference type="PROSITE-ProRule" id="PRU00176"/>
    </source>
</evidence>
<dbReference type="AlphaFoldDB" id="A0A438DSL2"/>
<dbReference type="InterPro" id="IPR012677">
    <property type="entry name" value="Nucleotide-bd_a/b_plait_sf"/>
</dbReference>
<comment type="caution">
    <text evidence="3">The sequence shown here is derived from an EMBL/GenBank/DDBJ whole genome shotgun (WGS) entry which is preliminary data.</text>
</comment>
<dbReference type="SMART" id="SM00360">
    <property type="entry name" value="RRM"/>
    <property type="match status" value="1"/>
</dbReference>
<protein>
    <submittedName>
        <fullName evidence="3">Binding partner of ACD11 1</fullName>
    </submittedName>
</protein>
<sequence>MQTRTVQVGHVSDLAGEREIHEFFSFSGDIEHVEILRDSGQLRTAFVTFKDPKALEIALLLSDGTQLVQAHYKNERVEESKFRIVRIPKEIVKHVEYKIGLKEFKFKGEQLLEAHGGFLTRMNNSFLKDYLLIGILLNSIQKGIKNVVDVFVLQGATIVDQVVTITPVENYVPTAEREVSITDDAVCQVLDGDVSPNAEGKATSPNNGRVYVNKAQDVVTSMLAKGSAIGQDAMNKAKAFDEKHQLTASASAKVISFDRRVGLTEKLTVGISVVNEKVKSVDQRLHVSDKTMAALLAAERKLNNTGSAVKTSRTGIPALSSPGNVVKIHPVMRYVTAGTTWLNGAFTKVAKAGQIAGTKTREKFHLAVSNLTAKIRKCLHILSKDHDKFRAY</sequence>
<dbReference type="Pfam" id="PF00076">
    <property type="entry name" value="RRM_1"/>
    <property type="match status" value="1"/>
</dbReference>
<feature type="domain" description="RRM" evidence="2">
    <location>
        <begin position="4"/>
        <end position="82"/>
    </location>
</feature>
<dbReference type="GO" id="GO:0003723">
    <property type="term" value="F:RNA binding"/>
    <property type="evidence" value="ECO:0007669"/>
    <property type="project" value="UniProtKB-UniRule"/>
</dbReference>
<organism evidence="3 4">
    <name type="scientific">Vitis vinifera</name>
    <name type="common">Grape</name>
    <dbReference type="NCBI Taxonomy" id="29760"/>
    <lineage>
        <taxon>Eukaryota</taxon>
        <taxon>Viridiplantae</taxon>
        <taxon>Streptophyta</taxon>
        <taxon>Embryophyta</taxon>
        <taxon>Tracheophyta</taxon>
        <taxon>Spermatophyta</taxon>
        <taxon>Magnoliopsida</taxon>
        <taxon>eudicotyledons</taxon>
        <taxon>Gunneridae</taxon>
        <taxon>Pentapetalae</taxon>
        <taxon>rosids</taxon>
        <taxon>Vitales</taxon>
        <taxon>Vitaceae</taxon>
        <taxon>Viteae</taxon>
        <taxon>Vitis</taxon>
    </lineage>
</organism>
<reference evidence="3 4" key="1">
    <citation type="journal article" date="2018" name="PLoS Genet.">
        <title>Population sequencing reveals clonal diversity and ancestral inbreeding in the grapevine cultivar Chardonnay.</title>
        <authorList>
            <person name="Roach M.J."/>
            <person name="Johnson D.L."/>
            <person name="Bohlmann J."/>
            <person name="van Vuuren H.J."/>
            <person name="Jones S.J."/>
            <person name="Pretorius I.S."/>
            <person name="Schmidt S.A."/>
            <person name="Borneman A.R."/>
        </authorList>
    </citation>
    <scope>NUCLEOTIDE SEQUENCE [LARGE SCALE GENOMIC DNA]</scope>
    <source>
        <strain evidence="4">cv. Chardonnay</strain>
        <tissue evidence="3">Leaf</tissue>
    </source>
</reference>
<dbReference type="PANTHER" id="PTHR32343">
    <property type="entry name" value="SERINE/ARGININE-RICH SPLICING FACTOR"/>
    <property type="match status" value="1"/>
</dbReference>
<accession>A0A438DSL2</accession>
<dbReference type="InterPro" id="IPR035979">
    <property type="entry name" value="RBD_domain_sf"/>
</dbReference>
<evidence type="ECO:0000313" key="4">
    <source>
        <dbReference type="Proteomes" id="UP000288805"/>
    </source>
</evidence>
<evidence type="ECO:0000313" key="3">
    <source>
        <dbReference type="EMBL" id="RVW38420.1"/>
    </source>
</evidence>
<dbReference type="PROSITE" id="PS50102">
    <property type="entry name" value="RRM"/>
    <property type="match status" value="1"/>
</dbReference>